<dbReference type="OrthoDB" id="10477136at2759"/>
<keyword evidence="2" id="KW-0732">Signal</keyword>
<dbReference type="AlphaFoldDB" id="A0A1Y1XM34"/>
<evidence type="ECO:0000256" key="1">
    <source>
        <dbReference type="SAM" id="MobiDB-lite"/>
    </source>
</evidence>
<accession>A0A1Y1XM34</accession>
<organism evidence="3 4">
    <name type="scientific">Anaeromyces robustus</name>
    <dbReference type="NCBI Taxonomy" id="1754192"/>
    <lineage>
        <taxon>Eukaryota</taxon>
        <taxon>Fungi</taxon>
        <taxon>Fungi incertae sedis</taxon>
        <taxon>Chytridiomycota</taxon>
        <taxon>Chytridiomycota incertae sedis</taxon>
        <taxon>Neocallimastigomycetes</taxon>
        <taxon>Neocallimastigales</taxon>
        <taxon>Neocallimastigaceae</taxon>
        <taxon>Anaeromyces</taxon>
    </lineage>
</organism>
<protein>
    <recommendedName>
        <fullName evidence="5">Phosphatidylglycerol/phosphatidylinositol transfer protein</fullName>
    </recommendedName>
</protein>
<feature type="compositionally biased region" description="Polar residues" evidence="1">
    <location>
        <begin position="188"/>
        <end position="206"/>
    </location>
</feature>
<reference evidence="3 4" key="1">
    <citation type="submission" date="2016-08" db="EMBL/GenBank/DDBJ databases">
        <title>A Parts List for Fungal Cellulosomes Revealed by Comparative Genomics.</title>
        <authorList>
            <consortium name="DOE Joint Genome Institute"/>
            <person name="Haitjema C.H."/>
            <person name="Gilmore S.P."/>
            <person name="Henske J.K."/>
            <person name="Solomon K.V."/>
            <person name="De Groot R."/>
            <person name="Kuo A."/>
            <person name="Mondo S.J."/>
            <person name="Salamov A.A."/>
            <person name="Labutti K."/>
            <person name="Zhao Z."/>
            <person name="Chiniquy J."/>
            <person name="Barry K."/>
            <person name="Brewer H.M."/>
            <person name="Purvine S.O."/>
            <person name="Wright A.T."/>
            <person name="Boxma B."/>
            <person name="Van Alen T."/>
            <person name="Hackstein J.H."/>
            <person name="Baker S.E."/>
            <person name="Grigoriev I.V."/>
            <person name="O'Malley M.A."/>
        </authorList>
    </citation>
    <scope>NUCLEOTIDE SEQUENCE [LARGE SCALE GENOMIC DNA]</scope>
    <source>
        <strain evidence="3 4">S4</strain>
    </source>
</reference>
<dbReference type="Proteomes" id="UP000193944">
    <property type="component" value="Unassembled WGS sequence"/>
</dbReference>
<evidence type="ECO:0000256" key="2">
    <source>
        <dbReference type="SAM" id="SignalP"/>
    </source>
</evidence>
<gene>
    <name evidence="3" type="ORF">BCR32DRAFT_28094</name>
</gene>
<keyword evidence="4" id="KW-1185">Reference proteome</keyword>
<name>A0A1Y1XM34_9FUNG</name>
<feature type="signal peptide" evidence="2">
    <location>
        <begin position="1"/>
        <end position="17"/>
    </location>
</feature>
<reference evidence="3 4" key="2">
    <citation type="submission" date="2016-08" db="EMBL/GenBank/DDBJ databases">
        <title>Pervasive Adenine N6-methylation of Active Genes in Fungi.</title>
        <authorList>
            <consortium name="DOE Joint Genome Institute"/>
            <person name="Mondo S.J."/>
            <person name="Dannebaum R.O."/>
            <person name="Kuo R.C."/>
            <person name="Labutti K."/>
            <person name="Haridas S."/>
            <person name="Kuo A."/>
            <person name="Salamov A."/>
            <person name="Ahrendt S.R."/>
            <person name="Lipzen A."/>
            <person name="Sullivan W."/>
            <person name="Andreopoulos W.B."/>
            <person name="Clum A."/>
            <person name="Lindquist E."/>
            <person name="Daum C."/>
            <person name="Ramamoorthy G.K."/>
            <person name="Gryganskyi A."/>
            <person name="Culley D."/>
            <person name="Magnuson J.K."/>
            <person name="James T.Y."/>
            <person name="O'Malley M.A."/>
            <person name="Stajich J.E."/>
            <person name="Spatafora J.W."/>
            <person name="Visel A."/>
            <person name="Grigoriev I.V."/>
        </authorList>
    </citation>
    <scope>NUCLEOTIDE SEQUENCE [LARGE SCALE GENOMIC DNA]</scope>
    <source>
        <strain evidence="3 4">S4</strain>
    </source>
</reference>
<evidence type="ECO:0000313" key="4">
    <source>
        <dbReference type="Proteomes" id="UP000193944"/>
    </source>
</evidence>
<evidence type="ECO:0008006" key="5">
    <source>
        <dbReference type="Google" id="ProtNLM"/>
    </source>
</evidence>
<evidence type="ECO:0000313" key="3">
    <source>
        <dbReference type="EMBL" id="ORX86820.1"/>
    </source>
</evidence>
<feature type="region of interest" description="Disordered" evidence="1">
    <location>
        <begin position="188"/>
        <end position="210"/>
    </location>
</feature>
<comment type="caution">
    <text evidence="3">The sequence shown here is derived from an EMBL/GenBank/DDBJ whole genome shotgun (WGS) entry which is preliminary data.</text>
</comment>
<dbReference type="EMBL" id="MCFG01000016">
    <property type="protein sequence ID" value="ORX86820.1"/>
    <property type="molecule type" value="Genomic_DNA"/>
</dbReference>
<proteinExistence type="predicted"/>
<feature type="chain" id="PRO_5012101416" description="Phosphatidylglycerol/phosphatidylinositol transfer protein" evidence="2">
    <location>
        <begin position="18"/>
        <end position="243"/>
    </location>
</feature>
<sequence length="243" mass="26389">MLLKSLILLVLAVFAYALPQDDIEVDRPDVDVDSLSNRIEFVSNFSYEPKGNVKEGDVIVVSYNPPAEKDAAKVAELVKSFTIAIGTGTGTAVDNEYFMESERLPIPTGPSTYKFQLPAQMENKQYCIVYTPSTDAATDVRPTIGEEEMECLYETWFQIHGSLEVGAGPKHVDNLISQDAQATTQVGNDQNVQNPVDSQVDPNAQQPVAAAESTVVGNEKSSSITISPAITAFIAVLFACFFI</sequence>